<gene>
    <name evidence="1" type="ORF">JFN93_22115</name>
</gene>
<protein>
    <submittedName>
        <fullName evidence="1">Uncharacterized protein</fullName>
    </submittedName>
</protein>
<evidence type="ECO:0000313" key="1">
    <source>
        <dbReference type="EMBL" id="MBJ6727418.1"/>
    </source>
</evidence>
<proteinExistence type="predicted"/>
<dbReference type="AlphaFoldDB" id="A0A8J7M2A4"/>
<dbReference type="EMBL" id="JAEMHM010000023">
    <property type="protein sequence ID" value="MBJ6727418.1"/>
    <property type="molecule type" value="Genomic_DNA"/>
</dbReference>
<comment type="caution">
    <text evidence="1">The sequence shown here is derived from an EMBL/GenBank/DDBJ whole genome shotgun (WGS) entry which is preliminary data.</text>
</comment>
<organism evidence="1 2">
    <name type="scientific">Geomesophilobacter sediminis</name>
    <dbReference type="NCBI Taxonomy" id="2798584"/>
    <lineage>
        <taxon>Bacteria</taxon>
        <taxon>Pseudomonadati</taxon>
        <taxon>Thermodesulfobacteriota</taxon>
        <taxon>Desulfuromonadia</taxon>
        <taxon>Geobacterales</taxon>
        <taxon>Geobacteraceae</taxon>
        <taxon>Geomesophilobacter</taxon>
    </lineage>
</organism>
<keyword evidence="2" id="KW-1185">Reference proteome</keyword>
<accession>A0A8J7M2A4</accession>
<dbReference type="Proteomes" id="UP000636888">
    <property type="component" value="Unassembled WGS sequence"/>
</dbReference>
<evidence type="ECO:0000313" key="2">
    <source>
        <dbReference type="Proteomes" id="UP000636888"/>
    </source>
</evidence>
<dbReference type="RefSeq" id="WP_199386532.1">
    <property type="nucleotide sequence ID" value="NZ_JAEMHM010000023.1"/>
</dbReference>
<sequence length="58" mass="6473">MKAYEPAPDFTAKVMKKVYAYEAARVPQLYRLLWSRPLRYLLAGGGTALGILKAAPVF</sequence>
<reference evidence="1" key="1">
    <citation type="submission" date="2020-12" db="EMBL/GenBank/DDBJ databases">
        <title>Geomonas sp. Red875, isolated from river sediment.</title>
        <authorList>
            <person name="Xu Z."/>
            <person name="Zhang Z."/>
            <person name="Masuda Y."/>
            <person name="Itoh H."/>
            <person name="Senoo K."/>
        </authorList>
    </citation>
    <scope>NUCLEOTIDE SEQUENCE</scope>
    <source>
        <strain evidence="1">Red875</strain>
    </source>
</reference>
<name>A0A8J7M2A4_9BACT</name>